<reference evidence="4" key="1">
    <citation type="journal article" date="2017" name="Nat. Ecol. Evol.">
        <title>Genome expansion and lineage-specific genetic innovations in the forest pathogenic fungi Armillaria.</title>
        <authorList>
            <person name="Sipos G."/>
            <person name="Prasanna A.N."/>
            <person name="Walter M.C."/>
            <person name="O'Connor E."/>
            <person name="Balint B."/>
            <person name="Krizsan K."/>
            <person name="Kiss B."/>
            <person name="Hess J."/>
            <person name="Varga T."/>
            <person name="Slot J."/>
            <person name="Riley R."/>
            <person name="Boka B."/>
            <person name="Rigling D."/>
            <person name="Barry K."/>
            <person name="Lee J."/>
            <person name="Mihaltcheva S."/>
            <person name="LaButti K."/>
            <person name="Lipzen A."/>
            <person name="Waldron R."/>
            <person name="Moloney N.M."/>
            <person name="Sperisen C."/>
            <person name="Kredics L."/>
            <person name="Vagvoelgyi C."/>
            <person name="Patrignani A."/>
            <person name="Fitzpatrick D."/>
            <person name="Nagy I."/>
            <person name="Doyle S."/>
            <person name="Anderson J.B."/>
            <person name="Grigoriev I.V."/>
            <person name="Gueldener U."/>
            <person name="Muensterkoetter M."/>
            <person name="Nagy L.G."/>
        </authorList>
    </citation>
    <scope>NUCLEOTIDE SEQUENCE [LARGE SCALE GENOMIC DNA]</scope>
    <source>
        <strain evidence="4">28-4</strain>
    </source>
</reference>
<feature type="region of interest" description="Disordered" evidence="2">
    <location>
        <begin position="88"/>
        <end position="204"/>
    </location>
</feature>
<sequence length="570" mass="65894">MPRGAYRIIPGTSQMCSITQLRDPVLYLHDIPASITAKHLKSALPLATIDKFDEEARYAIVEFPSILLAKITMKSGVICSLGTSDVTLSVSVSPPERPDKAPQAAAGERPELDKTPTTGDDGRTEKRYSGSDLKEKNECRPTAGNVDRDQPSHACFSPGRSQRADRFAEKPTSVQAAPVADPITPQRLLKEQREQSDKRDSDHIRALEKKVIELQRQNDIAELESKSQQQQISNLKRVLEGSTLATDLQAVCDEKRGLEQKLEDLSLEVETMKFCQTQLEEERSQLLDSRDELQSTKAQLQALFCELEGTEREIAKTNYIVRAASFKHAHEISDLQRQLGIADSRCKMLELERDKPLWEEARVKREQKEQKEREMEQKRRAEEMHKMEDEERQKEEHRMKMEEKARVERERAQAEHEEKQKLRRQKWHEATKAEKQRCQRRDKEKWNLECWTDSQAVDRFLILMDEFETTPYSESQPLTSSSVPWPVLVKPRRFKVSDLDDWQAVDGFFKFARRYLQANVYKKMVMRARQMFHPDRWKSRSLLKTVMDDSVRSSLEAAGNKVSQAVNALQ</sequence>
<feature type="compositionally biased region" description="Basic and acidic residues" evidence="2">
    <location>
        <begin position="108"/>
        <end position="139"/>
    </location>
</feature>
<protein>
    <submittedName>
        <fullName evidence="3">Uncharacterized protein</fullName>
    </submittedName>
</protein>
<feature type="coiled-coil region" evidence="1">
    <location>
        <begin position="204"/>
        <end position="313"/>
    </location>
</feature>
<organism evidence="3 4">
    <name type="scientific">Armillaria solidipes</name>
    <dbReference type="NCBI Taxonomy" id="1076256"/>
    <lineage>
        <taxon>Eukaryota</taxon>
        <taxon>Fungi</taxon>
        <taxon>Dikarya</taxon>
        <taxon>Basidiomycota</taxon>
        <taxon>Agaricomycotina</taxon>
        <taxon>Agaricomycetes</taxon>
        <taxon>Agaricomycetidae</taxon>
        <taxon>Agaricales</taxon>
        <taxon>Marasmiineae</taxon>
        <taxon>Physalacriaceae</taxon>
        <taxon>Armillaria</taxon>
    </lineage>
</organism>
<accession>A0A2H3B2S2</accession>
<name>A0A2H3B2S2_9AGAR</name>
<evidence type="ECO:0000313" key="4">
    <source>
        <dbReference type="Proteomes" id="UP000218334"/>
    </source>
</evidence>
<feature type="compositionally biased region" description="Basic and acidic residues" evidence="2">
    <location>
        <begin position="364"/>
        <end position="420"/>
    </location>
</feature>
<proteinExistence type="predicted"/>
<evidence type="ECO:0000256" key="2">
    <source>
        <dbReference type="SAM" id="MobiDB-lite"/>
    </source>
</evidence>
<keyword evidence="4" id="KW-1185">Reference proteome</keyword>
<feature type="compositionally biased region" description="Basic and acidic residues" evidence="2">
    <location>
        <begin position="188"/>
        <end position="204"/>
    </location>
</feature>
<evidence type="ECO:0000256" key="1">
    <source>
        <dbReference type="SAM" id="Coils"/>
    </source>
</evidence>
<dbReference type="Proteomes" id="UP000218334">
    <property type="component" value="Unassembled WGS sequence"/>
</dbReference>
<gene>
    <name evidence="3" type="ORF">ARMSODRAFT_1022587</name>
</gene>
<feature type="compositionally biased region" description="Basic and acidic residues" evidence="2">
    <location>
        <begin position="427"/>
        <end position="438"/>
    </location>
</feature>
<keyword evidence="1" id="KW-0175">Coiled coil</keyword>
<dbReference type="EMBL" id="KZ293447">
    <property type="protein sequence ID" value="PBK65165.1"/>
    <property type="molecule type" value="Genomic_DNA"/>
</dbReference>
<feature type="region of interest" description="Disordered" evidence="2">
    <location>
        <begin position="364"/>
        <end position="438"/>
    </location>
</feature>
<dbReference type="AlphaFoldDB" id="A0A2H3B2S2"/>
<evidence type="ECO:0000313" key="3">
    <source>
        <dbReference type="EMBL" id="PBK65165.1"/>
    </source>
</evidence>